<evidence type="ECO:0000313" key="4">
    <source>
        <dbReference type="Proteomes" id="UP000053237"/>
    </source>
</evidence>
<dbReference type="PANTHER" id="PTHR12991">
    <property type="entry name" value="NITROGEN PERMEASE REGULATOR 2/TUMOR SUPPRESSOR CANDIDATE 4"/>
    <property type="match status" value="1"/>
</dbReference>
<dbReference type="Proteomes" id="UP000053237">
    <property type="component" value="Unassembled WGS sequence"/>
</dbReference>
<dbReference type="GO" id="GO:0010508">
    <property type="term" value="P:positive regulation of autophagy"/>
    <property type="evidence" value="ECO:0007669"/>
    <property type="project" value="TreeGrafter"/>
</dbReference>
<dbReference type="Pfam" id="PF06218">
    <property type="entry name" value="NPR2"/>
    <property type="match status" value="2"/>
</dbReference>
<feature type="region of interest" description="Disordered" evidence="2">
    <location>
        <begin position="375"/>
        <end position="396"/>
    </location>
</feature>
<dbReference type="InParanoid" id="A0A024GF53"/>
<feature type="compositionally biased region" description="Polar residues" evidence="2">
    <location>
        <begin position="375"/>
        <end position="387"/>
    </location>
</feature>
<evidence type="ECO:0000313" key="3">
    <source>
        <dbReference type="EMBL" id="CCI44947.1"/>
    </source>
</evidence>
<evidence type="ECO:0000256" key="1">
    <source>
        <dbReference type="ARBA" id="ARBA00008433"/>
    </source>
</evidence>
<reference evidence="3 4" key="1">
    <citation type="submission" date="2012-05" db="EMBL/GenBank/DDBJ databases">
        <title>Recombination and specialization in a pathogen metapopulation.</title>
        <authorList>
            <person name="Gardiner A."/>
            <person name="Kemen E."/>
            <person name="Schultz-Larsen T."/>
            <person name="MacLean D."/>
            <person name="Van Oosterhout C."/>
            <person name="Jones J.D.G."/>
        </authorList>
    </citation>
    <scope>NUCLEOTIDE SEQUENCE [LARGE SCALE GENOMIC DNA]</scope>
    <source>
        <strain evidence="3 4">Ac Nc2</strain>
    </source>
</reference>
<keyword evidence="4" id="KW-1185">Reference proteome</keyword>
<dbReference type="AlphaFoldDB" id="A0A024GF53"/>
<dbReference type="EMBL" id="CAIX01000084">
    <property type="protein sequence ID" value="CCI44947.1"/>
    <property type="molecule type" value="Genomic_DNA"/>
</dbReference>
<proteinExistence type="inferred from homology"/>
<protein>
    <recommendedName>
        <fullName evidence="5">Nitrogen permease regulator 2-like protein</fullName>
    </recommendedName>
</protein>
<accession>A0A024GF53</accession>
<sequence length="465" mass="52273">MIHGVVYSEFDNDAGPQIVFQAPENVLSNEVFESISCYIIIDKPLCGKIITVSVQSVTVIGYPVCIEDDKYHRNALLFNIGFVAEKGAQLSALCPLLRKFGSLLEMMERESGFLYNESTKALLPKILPQMLHDLIVQDECIISIDKANILNLKLFPQNFVIPQDVCEYHVPVPLCDLRVKCDTCAEWDLAIQQLVPFLDGIKSIRRISMEANMEVQLVKKCVAQLIFFNYVQLIDIFAYTNIYAPLPGINFLATQLEMQHTCATYVTKSGKSLVPYAKIFALYCSMQPNLRISDFCLLYAESLSSIDIRRFITFGILHHLIKRVFQYPVILEAPQSIAIGATSNGSKLITSPSLHPQSAQRSYTFSNAITSSLSPKFQSSVPQQSNGPSTPHLTPPFPPLYYSKRQSAAMAAAATMKATYQYEQIQSRMDGNHHTDEICTEFLIQYADLEAIWTKKKPNSCIVYK</sequence>
<dbReference type="STRING" id="65357.A0A024GF53"/>
<dbReference type="GO" id="GO:0005096">
    <property type="term" value="F:GTPase activator activity"/>
    <property type="evidence" value="ECO:0007669"/>
    <property type="project" value="TreeGrafter"/>
</dbReference>
<evidence type="ECO:0008006" key="5">
    <source>
        <dbReference type="Google" id="ProtNLM"/>
    </source>
</evidence>
<dbReference type="GO" id="GO:1904262">
    <property type="term" value="P:negative regulation of TORC1 signaling"/>
    <property type="evidence" value="ECO:0007669"/>
    <property type="project" value="TreeGrafter"/>
</dbReference>
<dbReference type="PANTHER" id="PTHR12991:SF10">
    <property type="entry name" value="GATOR COMPLEX PROTEIN NPRL2"/>
    <property type="match status" value="1"/>
</dbReference>
<dbReference type="GO" id="GO:1990130">
    <property type="term" value="C:GATOR1 complex"/>
    <property type="evidence" value="ECO:0007669"/>
    <property type="project" value="TreeGrafter"/>
</dbReference>
<dbReference type="InterPro" id="IPR009348">
    <property type="entry name" value="NPR2-like"/>
</dbReference>
<dbReference type="GO" id="GO:0005774">
    <property type="term" value="C:vacuolar membrane"/>
    <property type="evidence" value="ECO:0007669"/>
    <property type="project" value="TreeGrafter"/>
</dbReference>
<name>A0A024GF53_9STRA</name>
<gene>
    <name evidence="3" type="ORF">BN9_057940</name>
</gene>
<evidence type="ECO:0000256" key="2">
    <source>
        <dbReference type="SAM" id="MobiDB-lite"/>
    </source>
</evidence>
<dbReference type="OrthoDB" id="338854at2759"/>
<organism evidence="3 4">
    <name type="scientific">Albugo candida</name>
    <dbReference type="NCBI Taxonomy" id="65357"/>
    <lineage>
        <taxon>Eukaryota</taxon>
        <taxon>Sar</taxon>
        <taxon>Stramenopiles</taxon>
        <taxon>Oomycota</taxon>
        <taxon>Peronosporomycetes</taxon>
        <taxon>Albuginales</taxon>
        <taxon>Albuginaceae</taxon>
        <taxon>Albugo</taxon>
    </lineage>
</organism>
<comment type="caution">
    <text evidence="3">The sequence shown here is derived from an EMBL/GenBank/DDBJ whole genome shotgun (WGS) entry which is preliminary data.</text>
</comment>
<comment type="similarity">
    <text evidence="1">Belongs to the NPR2 family.</text>
</comment>